<comment type="caution">
    <text evidence="3">The sequence shown here is derived from an EMBL/GenBank/DDBJ whole genome shotgun (WGS) entry which is preliminary data.</text>
</comment>
<accession>A0A2H9THH7</accession>
<feature type="compositionally biased region" description="Low complexity" evidence="1">
    <location>
        <begin position="245"/>
        <end position="263"/>
    </location>
</feature>
<gene>
    <name evidence="3" type="ORF">PSACC_03126</name>
</gene>
<keyword evidence="2" id="KW-0812">Transmembrane</keyword>
<dbReference type="OrthoDB" id="4405280at2759"/>
<keyword evidence="4" id="KW-1185">Reference proteome</keyword>
<organism evidence="3 4">
    <name type="scientific">Paramicrosporidium saccamoebae</name>
    <dbReference type="NCBI Taxonomy" id="1246581"/>
    <lineage>
        <taxon>Eukaryota</taxon>
        <taxon>Fungi</taxon>
        <taxon>Fungi incertae sedis</taxon>
        <taxon>Cryptomycota</taxon>
        <taxon>Cryptomycota incertae sedis</taxon>
        <taxon>Paramicrosporidium</taxon>
    </lineage>
</organism>
<protein>
    <submittedName>
        <fullName evidence="3">Putative mucin binding protein</fullName>
    </submittedName>
</protein>
<feature type="transmembrane region" description="Helical" evidence="2">
    <location>
        <begin position="209"/>
        <end position="231"/>
    </location>
</feature>
<keyword evidence="2" id="KW-0472">Membrane</keyword>
<sequence>MSCLEHKKCPTGFCKAGKCVNPGADDPCLGEYDYPGYDTCPAGFKCHISEGRCRVEGYKPPFSCSSDLDCGISYFCGRSGICEFRTSGSCSSQKCWDGYDCVNGKCLSRCFSQDNCFSGESCQAGPLKGFKVCTPKEKLNPVKPPKPFKPVKPVKPAKPVKPVKPAKPPKPLKPVEPPKPIDPVGPFGSIGSNGTDSGNNSSGYSTTDMLLFGGGGIVVLVIIITILIIAIRKCGRKKDDPQAIHGSHYYSHPSSPSMPAYHHQSPMYQHSINSAHSPVYQSDYATQHVAQDATLPSYSEVQSQAYQNPPYSEKI</sequence>
<feature type="region of interest" description="Disordered" evidence="1">
    <location>
        <begin position="144"/>
        <end position="200"/>
    </location>
</feature>
<dbReference type="EMBL" id="MTSL01000191">
    <property type="protein sequence ID" value="PJF17070.1"/>
    <property type="molecule type" value="Genomic_DNA"/>
</dbReference>
<evidence type="ECO:0000313" key="3">
    <source>
        <dbReference type="EMBL" id="PJF17070.1"/>
    </source>
</evidence>
<feature type="compositionally biased region" description="Low complexity" evidence="1">
    <location>
        <begin position="184"/>
        <end position="200"/>
    </location>
</feature>
<name>A0A2H9THH7_9FUNG</name>
<dbReference type="AlphaFoldDB" id="A0A2H9THH7"/>
<evidence type="ECO:0000256" key="2">
    <source>
        <dbReference type="SAM" id="Phobius"/>
    </source>
</evidence>
<keyword evidence="2" id="KW-1133">Transmembrane helix</keyword>
<feature type="compositionally biased region" description="Pro residues" evidence="1">
    <location>
        <begin position="165"/>
        <end position="183"/>
    </location>
</feature>
<proteinExistence type="predicted"/>
<evidence type="ECO:0000313" key="4">
    <source>
        <dbReference type="Proteomes" id="UP000240830"/>
    </source>
</evidence>
<feature type="region of interest" description="Disordered" evidence="1">
    <location>
        <begin position="245"/>
        <end position="264"/>
    </location>
</feature>
<dbReference type="Proteomes" id="UP000240830">
    <property type="component" value="Unassembled WGS sequence"/>
</dbReference>
<evidence type="ECO:0000256" key="1">
    <source>
        <dbReference type="SAM" id="MobiDB-lite"/>
    </source>
</evidence>
<reference evidence="3 4" key="1">
    <citation type="submission" date="2016-10" db="EMBL/GenBank/DDBJ databases">
        <title>The genome of Paramicrosporidium saccamoebae is the missing link in understanding Cryptomycota and Microsporidia evolution.</title>
        <authorList>
            <person name="Quandt C.A."/>
            <person name="Beaudet D."/>
            <person name="Corsaro D."/>
            <person name="Michel R."/>
            <person name="Corradi N."/>
            <person name="James T."/>
        </authorList>
    </citation>
    <scope>NUCLEOTIDE SEQUENCE [LARGE SCALE GENOMIC DNA]</scope>
    <source>
        <strain evidence="3 4">KSL3</strain>
    </source>
</reference>